<reference evidence="3" key="1">
    <citation type="submission" date="2016-11" db="UniProtKB">
        <authorList>
            <consortium name="WormBaseParasite"/>
        </authorList>
    </citation>
    <scope>IDENTIFICATION</scope>
</reference>
<feature type="compositionally biased region" description="Basic residues" evidence="1">
    <location>
        <begin position="1"/>
        <end position="16"/>
    </location>
</feature>
<evidence type="ECO:0000313" key="2">
    <source>
        <dbReference type="Proteomes" id="UP000095282"/>
    </source>
</evidence>
<dbReference type="STRING" id="1561998.A0A1I7U2C6"/>
<feature type="region of interest" description="Disordered" evidence="1">
    <location>
        <begin position="1"/>
        <end position="28"/>
    </location>
</feature>
<organism evidence="2 3">
    <name type="scientific">Caenorhabditis tropicalis</name>
    <dbReference type="NCBI Taxonomy" id="1561998"/>
    <lineage>
        <taxon>Eukaryota</taxon>
        <taxon>Metazoa</taxon>
        <taxon>Ecdysozoa</taxon>
        <taxon>Nematoda</taxon>
        <taxon>Chromadorea</taxon>
        <taxon>Rhabditida</taxon>
        <taxon>Rhabditina</taxon>
        <taxon>Rhabditomorpha</taxon>
        <taxon>Rhabditoidea</taxon>
        <taxon>Rhabditidae</taxon>
        <taxon>Peloderinae</taxon>
        <taxon>Caenorhabditis</taxon>
    </lineage>
</organism>
<dbReference type="eggNOG" id="KOG1981">
    <property type="taxonomic scope" value="Eukaryota"/>
</dbReference>
<accession>A0A1I7U2C6</accession>
<feature type="compositionally biased region" description="Basic and acidic residues" evidence="1">
    <location>
        <begin position="120"/>
        <end position="136"/>
    </location>
</feature>
<feature type="region of interest" description="Disordered" evidence="1">
    <location>
        <begin position="60"/>
        <end position="136"/>
    </location>
</feature>
<name>A0A1I7U2C6_9PELO</name>
<feature type="compositionally biased region" description="Acidic residues" evidence="1">
    <location>
        <begin position="62"/>
        <end position="71"/>
    </location>
</feature>
<protein>
    <submittedName>
        <fullName evidence="3">Uncharacterized protein</fullName>
    </submittedName>
</protein>
<proteinExistence type="predicted"/>
<evidence type="ECO:0000313" key="3">
    <source>
        <dbReference type="WBParaSite" id="Csp11.Scaffold629.g14146.t1"/>
    </source>
</evidence>
<dbReference type="Proteomes" id="UP000095282">
    <property type="component" value="Unplaced"/>
</dbReference>
<evidence type="ECO:0000256" key="1">
    <source>
        <dbReference type="SAM" id="MobiDB-lite"/>
    </source>
</evidence>
<sequence>MDKKTKKLERRKRKKTIGGGGTTPIDSPLLQKRERYSNCHRRSPSGCNFTRAWLKTANDELFKEEDVDPGEDGGGSKWKKEESEDVMMDTTSRGYVNQKDRETDLRVSGIQEDVEGSSGGDHESNGSGEQDLKRVGEQCVKETEEAGGRCHVEATEDHQDRQIGQFPSIPASCCFKTPLFP</sequence>
<dbReference type="WBParaSite" id="Csp11.Scaffold629.g14146.t1">
    <property type="protein sequence ID" value="Csp11.Scaffold629.g14146.t1"/>
    <property type="gene ID" value="Csp11.Scaffold629.g14146"/>
</dbReference>
<dbReference type="AlphaFoldDB" id="A0A1I7U2C6"/>
<keyword evidence="2" id="KW-1185">Reference proteome</keyword>